<keyword evidence="8" id="KW-0333">Golgi apparatus</keyword>
<feature type="region of interest" description="Disordered" evidence="11">
    <location>
        <begin position="1"/>
        <end position="35"/>
    </location>
</feature>
<name>A0AAE0GUI1_9CHLO</name>
<dbReference type="AlphaFoldDB" id="A0AAE0GUI1"/>
<feature type="compositionally biased region" description="Acidic residues" evidence="11">
    <location>
        <begin position="153"/>
        <end position="166"/>
    </location>
</feature>
<feature type="compositionally biased region" description="Basic and acidic residues" evidence="11">
    <location>
        <begin position="133"/>
        <end position="149"/>
    </location>
</feature>
<evidence type="ECO:0000256" key="7">
    <source>
        <dbReference type="ARBA" id="ARBA00022989"/>
    </source>
</evidence>
<evidence type="ECO:0000256" key="5">
    <source>
        <dbReference type="ARBA" id="ARBA00022692"/>
    </source>
</evidence>
<evidence type="ECO:0000256" key="1">
    <source>
        <dbReference type="ARBA" id="ARBA00004323"/>
    </source>
</evidence>
<feature type="region of interest" description="Disordered" evidence="11">
    <location>
        <begin position="495"/>
        <end position="514"/>
    </location>
</feature>
<keyword evidence="5 12" id="KW-0812">Transmembrane</keyword>
<evidence type="ECO:0000256" key="2">
    <source>
        <dbReference type="ARBA" id="ARBA00006003"/>
    </source>
</evidence>
<protein>
    <recommendedName>
        <fullName evidence="15">Sialyltransferase</fullName>
    </recommendedName>
</protein>
<feature type="region of interest" description="Disordered" evidence="11">
    <location>
        <begin position="119"/>
        <end position="231"/>
    </location>
</feature>
<keyword evidence="14" id="KW-1185">Reference proteome</keyword>
<dbReference type="Proteomes" id="UP001190700">
    <property type="component" value="Unassembled WGS sequence"/>
</dbReference>
<gene>
    <name evidence="13" type="ORF">CYMTET_7814</name>
</gene>
<comment type="caution">
    <text evidence="13">The sequence shown here is derived from an EMBL/GenBank/DDBJ whole genome shotgun (WGS) entry which is preliminary data.</text>
</comment>
<dbReference type="PANTHER" id="PTHR11987:SF36">
    <property type="entry name" value="SIA-ALPHA-2,3-GAL-BETA-1,4-GLCNAC-R:ALPHA 2,8-SIALYLTRANSFERASE"/>
    <property type="match status" value="1"/>
</dbReference>
<keyword evidence="4" id="KW-0808">Transferase</keyword>
<dbReference type="PANTHER" id="PTHR11987">
    <property type="entry name" value="ALPHA-2,8-SIALYLTRANSFERASE"/>
    <property type="match status" value="1"/>
</dbReference>
<keyword evidence="10" id="KW-0325">Glycoprotein</keyword>
<evidence type="ECO:0000256" key="8">
    <source>
        <dbReference type="ARBA" id="ARBA00023034"/>
    </source>
</evidence>
<evidence type="ECO:0000256" key="11">
    <source>
        <dbReference type="SAM" id="MobiDB-lite"/>
    </source>
</evidence>
<comment type="subcellular location">
    <subcellularLocation>
        <location evidence="1">Golgi apparatus membrane</location>
        <topology evidence="1">Single-pass type II membrane protein</topology>
    </subcellularLocation>
</comment>
<dbReference type="InterPro" id="IPR050943">
    <property type="entry name" value="Glycosyltr_29_Sialyltrsf"/>
</dbReference>
<keyword evidence="9 12" id="KW-0472">Membrane</keyword>
<organism evidence="13 14">
    <name type="scientific">Cymbomonas tetramitiformis</name>
    <dbReference type="NCBI Taxonomy" id="36881"/>
    <lineage>
        <taxon>Eukaryota</taxon>
        <taxon>Viridiplantae</taxon>
        <taxon>Chlorophyta</taxon>
        <taxon>Pyramimonadophyceae</taxon>
        <taxon>Pyramimonadales</taxon>
        <taxon>Pyramimonadaceae</taxon>
        <taxon>Cymbomonas</taxon>
    </lineage>
</organism>
<keyword evidence="3" id="KW-0328">Glycosyltransferase</keyword>
<accession>A0AAE0GUI1</accession>
<keyword evidence="7 12" id="KW-1133">Transmembrane helix</keyword>
<evidence type="ECO:0000256" key="6">
    <source>
        <dbReference type="ARBA" id="ARBA00022968"/>
    </source>
</evidence>
<dbReference type="Pfam" id="PF00777">
    <property type="entry name" value="Glyco_transf_29"/>
    <property type="match status" value="1"/>
</dbReference>
<reference evidence="13 14" key="1">
    <citation type="journal article" date="2015" name="Genome Biol. Evol.">
        <title>Comparative Genomics of a Bacterivorous Green Alga Reveals Evolutionary Causalities and Consequences of Phago-Mixotrophic Mode of Nutrition.</title>
        <authorList>
            <person name="Burns J.A."/>
            <person name="Paasch A."/>
            <person name="Narechania A."/>
            <person name="Kim E."/>
        </authorList>
    </citation>
    <scope>NUCLEOTIDE SEQUENCE [LARGE SCALE GENOMIC DNA]</scope>
    <source>
        <strain evidence="13 14">PLY_AMNH</strain>
    </source>
</reference>
<feature type="transmembrane region" description="Helical" evidence="12">
    <location>
        <begin position="38"/>
        <end position="60"/>
    </location>
</feature>
<dbReference type="InterPro" id="IPR038578">
    <property type="entry name" value="GT29-like_sf"/>
</dbReference>
<evidence type="ECO:0000313" key="14">
    <source>
        <dbReference type="Proteomes" id="UP001190700"/>
    </source>
</evidence>
<keyword evidence="6" id="KW-0735">Signal-anchor</keyword>
<evidence type="ECO:0000313" key="13">
    <source>
        <dbReference type="EMBL" id="KAK3284542.1"/>
    </source>
</evidence>
<evidence type="ECO:0000256" key="10">
    <source>
        <dbReference type="ARBA" id="ARBA00023180"/>
    </source>
</evidence>
<evidence type="ECO:0000256" key="4">
    <source>
        <dbReference type="ARBA" id="ARBA00022679"/>
    </source>
</evidence>
<dbReference type="EMBL" id="LGRX02002254">
    <property type="protein sequence ID" value="KAK3284542.1"/>
    <property type="molecule type" value="Genomic_DNA"/>
</dbReference>
<sequence>MRVIRSKDHLTTGSELTNSPAADMSRHNSTRKKTSSSVLQRVAGVCFAVVAVVVTIGAFFGRRANSWKTADLHVLGPTLQRTHQLVEEGARVRHTIHNPASASSRRDWKMRDAGIAQDTLEWQNNGENSYASSKREDAIEEHTFTREETIADTSEEASMEALEADVSESVTIPSEDESEERQIEDNQRAENAFEDESEDRQIEDNQRAENAFEEESKDRQSEELGGAATALEEQEVVLSEILANASMDVSEKRTLEPVGYVTALEEASEGPEIDERRSVVSAFEEHAERRQVGEVDGVTLAVEEAREEPEVEESQSMTNASEESSEEPYFQESGDATTESEKATTERTITTGPPVATASNEESEEKQADEAGDVINMAGEGAELGEMELEETDEDLVVTRLEGAVALSEASGDAAGSENGRPHHVAHTHWMQLGGSATPAAKPELPLPSTAPMRTSTTPMHSATKFSWPHVPGPERVWAVQERAEPNSVQVAVGMADPPTRPEKPQLNGTGSGGCSSQNGCICEEANSNCRKAYCKRHHHGKGHLPLKALGFPLTMPGFQPHQLVVQKDTRGKLEVPVSMLPVSPSAAFKDVEFKGKSCAIVGNSGTLKMAPYGAEIDAHDVVLRLNQAPTKGYEKLVGKKTTIRLLNALWSHEYASKGKWLKYELPLEDRIIFIASRGEALLPNFKNLHARMKMSKPDVKVLMMQSRVVSKAKMLLTAFRQCVASGARAYAGGGVPTSGLVATFALKEICGTVSVYGMGSGAQQGVKARYQYYILHGTQRHHGNPTHSFEAEADLFKALASENAIRLCGVKGCAGLESPINILELSADGKVKVMKEMISLSEENVLPSIACDIWSEGVCESVHCTVSDNASNIICGWKCFDGHECNDHTIALVVKAYLEQEQVAAVYKKLRG</sequence>
<dbReference type="GO" id="GO:0000139">
    <property type="term" value="C:Golgi membrane"/>
    <property type="evidence" value="ECO:0007669"/>
    <property type="project" value="UniProtKB-SubCell"/>
</dbReference>
<evidence type="ECO:0008006" key="15">
    <source>
        <dbReference type="Google" id="ProtNLM"/>
    </source>
</evidence>
<proteinExistence type="inferred from homology"/>
<feature type="compositionally biased region" description="Basic and acidic residues" evidence="11">
    <location>
        <begin position="1"/>
        <end position="10"/>
    </location>
</feature>
<evidence type="ECO:0000256" key="9">
    <source>
        <dbReference type="ARBA" id="ARBA00023136"/>
    </source>
</evidence>
<comment type="similarity">
    <text evidence="2">Belongs to the glycosyltransferase 29 family.</text>
</comment>
<evidence type="ECO:0000256" key="12">
    <source>
        <dbReference type="SAM" id="Phobius"/>
    </source>
</evidence>
<feature type="compositionally biased region" description="Polar residues" evidence="11">
    <location>
        <begin position="120"/>
        <end position="132"/>
    </location>
</feature>
<evidence type="ECO:0000256" key="3">
    <source>
        <dbReference type="ARBA" id="ARBA00022676"/>
    </source>
</evidence>
<feature type="region of interest" description="Disordered" evidence="11">
    <location>
        <begin position="304"/>
        <end position="370"/>
    </location>
</feature>
<feature type="compositionally biased region" description="Polar residues" evidence="11">
    <location>
        <begin position="11"/>
        <end position="20"/>
    </location>
</feature>
<dbReference type="CDD" id="cd19952">
    <property type="entry name" value="GT29"/>
    <property type="match status" value="1"/>
</dbReference>
<dbReference type="Gene3D" id="3.90.1480.20">
    <property type="entry name" value="Glycosyl transferase family 29"/>
    <property type="match status" value="1"/>
</dbReference>
<dbReference type="InterPro" id="IPR001675">
    <property type="entry name" value="Glyco_trans_29"/>
</dbReference>
<dbReference type="GO" id="GO:0008373">
    <property type="term" value="F:sialyltransferase activity"/>
    <property type="evidence" value="ECO:0007669"/>
    <property type="project" value="InterPro"/>
</dbReference>